<evidence type="ECO:0000313" key="3">
    <source>
        <dbReference type="Proteomes" id="UP001218188"/>
    </source>
</evidence>
<keyword evidence="3" id="KW-1185">Reference proteome</keyword>
<dbReference type="AlphaFoldDB" id="A0AAD6RVB2"/>
<accession>A0AAD6RVB2</accession>
<feature type="compositionally biased region" description="Basic residues" evidence="1">
    <location>
        <begin position="63"/>
        <end position="73"/>
    </location>
</feature>
<organism evidence="2 3">
    <name type="scientific">Mycena alexandri</name>
    <dbReference type="NCBI Taxonomy" id="1745969"/>
    <lineage>
        <taxon>Eukaryota</taxon>
        <taxon>Fungi</taxon>
        <taxon>Dikarya</taxon>
        <taxon>Basidiomycota</taxon>
        <taxon>Agaricomycotina</taxon>
        <taxon>Agaricomycetes</taxon>
        <taxon>Agaricomycetidae</taxon>
        <taxon>Agaricales</taxon>
        <taxon>Marasmiineae</taxon>
        <taxon>Mycenaceae</taxon>
        <taxon>Mycena</taxon>
    </lineage>
</organism>
<gene>
    <name evidence="2" type="ORF">C8F04DRAFT_1204892</name>
</gene>
<comment type="caution">
    <text evidence="2">The sequence shown here is derived from an EMBL/GenBank/DDBJ whole genome shotgun (WGS) entry which is preliminary data.</text>
</comment>
<evidence type="ECO:0000313" key="2">
    <source>
        <dbReference type="EMBL" id="KAJ7015874.1"/>
    </source>
</evidence>
<evidence type="ECO:0000256" key="1">
    <source>
        <dbReference type="SAM" id="MobiDB-lite"/>
    </source>
</evidence>
<sequence>MAWDSNPRPCGLKWVRTPGLAPGFRTRWLCSAERSKCLSRSDSEPQRAGGERGVPDAAEPRMRRPRPRRGRAGAKREPIGERAMQTGWSLSLRSSDCHYCAMARGPPLSRRSPEGNSVIDGLMLVAMWSWSSLKVLRAAAESAE</sequence>
<reference evidence="2" key="1">
    <citation type="submission" date="2023-03" db="EMBL/GenBank/DDBJ databases">
        <title>Massive genome expansion in bonnet fungi (Mycena s.s.) driven by repeated elements and novel gene families across ecological guilds.</title>
        <authorList>
            <consortium name="Lawrence Berkeley National Laboratory"/>
            <person name="Harder C.B."/>
            <person name="Miyauchi S."/>
            <person name="Viragh M."/>
            <person name="Kuo A."/>
            <person name="Thoen E."/>
            <person name="Andreopoulos B."/>
            <person name="Lu D."/>
            <person name="Skrede I."/>
            <person name="Drula E."/>
            <person name="Henrissat B."/>
            <person name="Morin E."/>
            <person name="Kohler A."/>
            <person name="Barry K."/>
            <person name="LaButti K."/>
            <person name="Morin E."/>
            <person name="Salamov A."/>
            <person name="Lipzen A."/>
            <person name="Mereny Z."/>
            <person name="Hegedus B."/>
            <person name="Baldrian P."/>
            <person name="Stursova M."/>
            <person name="Weitz H."/>
            <person name="Taylor A."/>
            <person name="Grigoriev I.V."/>
            <person name="Nagy L.G."/>
            <person name="Martin F."/>
            <person name="Kauserud H."/>
        </authorList>
    </citation>
    <scope>NUCLEOTIDE SEQUENCE</scope>
    <source>
        <strain evidence="2">CBHHK200</strain>
    </source>
</reference>
<dbReference type="Proteomes" id="UP001218188">
    <property type="component" value="Unassembled WGS sequence"/>
</dbReference>
<proteinExistence type="predicted"/>
<dbReference type="EMBL" id="JARJCM010000808">
    <property type="protein sequence ID" value="KAJ7015874.1"/>
    <property type="molecule type" value="Genomic_DNA"/>
</dbReference>
<protein>
    <submittedName>
        <fullName evidence="2">Uncharacterized protein</fullName>
    </submittedName>
</protein>
<name>A0AAD6RVB2_9AGAR</name>
<feature type="region of interest" description="Disordered" evidence="1">
    <location>
        <begin position="35"/>
        <end position="85"/>
    </location>
</feature>
<feature type="compositionally biased region" description="Basic and acidic residues" evidence="1">
    <location>
        <begin position="35"/>
        <end position="62"/>
    </location>
</feature>